<dbReference type="Proteomes" id="UP000004946">
    <property type="component" value="Chromosome"/>
</dbReference>
<accession>E6K269</accession>
<keyword evidence="3" id="KW-1185">Reference proteome</keyword>
<dbReference type="AlphaFoldDB" id="E6K269"/>
<dbReference type="EMBL" id="AEON01000002">
    <property type="protein sequence ID" value="EFT82857.1"/>
    <property type="molecule type" value="Genomic_DNA"/>
</dbReference>
<dbReference type="HOGENOM" id="CLU_1702555_0_0_11"/>
<feature type="compositionally biased region" description="Low complexity" evidence="1">
    <location>
        <begin position="80"/>
        <end position="89"/>
    </location>
</feature>
<gene>
    <name evidence="2" type="ORF">HMPREF0620_1542</name>
</gene>
<feature type="region of interest" description="Disordered" evidence="1">
    <location>
        <begin position="1"/>
        <end position="154"/>
    </location>
</feature>
<evidence type="ECO:0000256" key="1">
    <source>
        <dbReference type="SAM" id="MobiDB-lite"/>
    </source>
</evidence>
<proteinExistence type="predicted"/>
<feature type="compositionally biased region" description="Acidic residues" evidence="1">
    <location>
        <begin position="143"/>
        <end position="154"/>
    </location>
</feature>
<evidence type="ECO:0000313" key="3">
    <source>
        <dbReference type="Proteomes" id="UP000004946"/>
    </source>
</evidence>
<comment type="caution">
    <text evidence="2">The sequence shown here is derived from an EMBL/GenBank/DDBJ whole genome shotgun (WGS) entry which is preliminary data.</text>
</comment>
<feature type="compositionally biased region" description="Acidic residues" evidence="1">
    <location>
        <begin position="50"/>
        <end position="59"/>
    </location>
</feature>
<dbReference type="RefSeq" id="WP_006289493.1">
    <property type="nucleotide sequence ID" value="NZ_AP012333.1"/>
</dbReference>
<feature type="compositionally biased region" description="Basic and acidic residues" evidence="1">
    <location>
        <begin position="90"/>
        <end position="105"/>
    </location>
</feature>
<evidence type="ECO:0000313" key="2">
    <source>
        <dbReference type="EMBL" id="EFT82857.1"/>
    </source>
</evidence>
<protein>
    <submittedName>
        <fullName evidence="2">Uncharacterized protein</fullName>
    </submittedName>
</protein>
<feature type="compositionally biased region" description="Basic and acidic residues" evidence="1">
    <location>
        <begin position="120"/>
        <end position="129"/>
    </location>
</feature>
<organism evidence="2 3">
    <name type="scientific">Parascardovia denticolens DSM 10105 = JCM 12538</name>
    <dbReference type="NCBI Taxonomy" id="864564"/>
    <lineage>
        <taxon>Bacteria</taxon>
        <taxon>Bacillati</taxon>
        <taxon>Actinomycetota</taxon>
        <taxon>Actinomycetes</taxon>
        <taxon>Bifidobacteriales</taxon>
        <taxon>Bifidobacteriaceae</taxon>
        <taxon>Parascardovia</taxon>
    </lineage>
</organism>
<sequence length="154" mass="17692">MSILITPSHANPAWPTRSTSKDEDDEQAGDAWPRPPRRTLTPNQAQPTEEPPDSLDVDEQTQQQAMSDALEQASRMEANALRLAALQQADPRRRFRPPDGQDKWTKQALMHHIKQQAAARWREQQEDHAQPSPTWVDRPLWTQEEEDDTQGENQ</sequence>
<reference evidence="2 3" key="1">
    <citation type="submission" date="2010-12" db="EMBL/GenBank/DDBJ databases">
        <authorList>
            <person name="Muzny D."/>
            <person name="Qin X."/>
            <person name="Buhay C."/>
            <person name="Dugan-Rocha S."/>
            <person name="Ding Y."/>
            <person name="Chen G."/>
            <person name="Hawes A."/>
            <person name="Holder M."/>
            <person name="Jhangiani S."/>
            <person name="Johnson A."/>
            <person name="Khan Z."/>
            <person name="Li Z."/>
            <person name="Liu W."/>
            <person name="Liu X."/>
            <person name="Perez L."/>
            <person name="Shen H."/>
            <person name="Wang Q."/>
            <person name="Watt J."/>
            <person name="Xi L."/>
            <person name="Xin Y."/>
            <person name="Zhou J."/>
            <person name="Deng J."/>
            <person name="Jiang H."/>
            <person name="Liu Y."/>
            <person name="Qu J."/>
            <person name="Song X.-Z."/>
            <person name="Zhang L."/>
            <person name="Villasana D."/>
            <person name="Johnson A."/>
            <person name="Liu J."/>
            <person name="Liyanage D."/>
            <person name="Lorensuhewa L."/>
            <person name="Robinson T."/>
            <person name="Song A."/>
            <person name="Song B.-B."/>
            <person name="Dinh H."/>
            <person name="Thornton R."/>
            <person name="Coyle M."/>
            <person name="Francisco L."/>
            <person name="Jackson L."/>
            <person name="Javaid M."/>
            <person name="Korchina V."/>
            <person name="Kovar C."/>
            <person name="Mata R."/>
            <person name="Mathew T."/>
            <person name="Ngo R."/>
            <person name="Nguyen L."/>
            <person name="Nguyen N."/>
            <person name="Okwuonu G."/>
            <person name="Ongeri F."/>
            <person name="Pham C."/>
            <person name="Simmons D."/>
            <person name="Wilczek-Boney K."/>
            <person name="Hale W."/>
            <person name="Jakkamsetti A."/>
            <person name="Pham P."/>
            <person name="Ruth R."/>
            <person name="San Lucas F."/>
            <person name="Warren J."/>
            <person name="Zhang J."/>
            <person name="Zhao Z."/>
            <person name="Zhou C."/>
            <person name="Zhu D."/>
            <person name="Lee S."/>
            <person name="Bess C."/>
            <person name="Blankenburg K."/>
            <person name="Forbes L."/>
            <person name="Fu Q."/>
            <person name="Gubbala S."/>
            <person name="Hirani K."/>
            <person name="Jayaseelan J.C."/>
            <person name="Lara F."/>
            <person name="Munidasa M."/>
            <person name="Palculict T."/>
            <person name="Patil S."/>
            <person name="Pu L.-L."/>
            <person name="Saada N."/>
            <person name="Tang L."/>
            <person name="Weissenberger G."/>
            <person name="Zhu Y."/>
            <person name="Hemphill L."/>
            <person name="Shang Y."/>
            <person name="Youmans B."/>
            <person name="Ayvaz T."/>
            <person name="Ross M."/>
            <person name="Santibanez J."/>
            <person name="Aqrawi P."/>
            <person name="Gross S."/>
            <person name="Joshi V."/>
            <person name="Fowler G."/>
            <person name="Nazareth L."/>
            <person name="Reid J."/>
            <person name="Worley K."/>
            <person name="Petrosino J."/>
            <person name="Highlander S."/>
            <person name="Gibbs R."/>
        </authorList>
    </citation>
    <scope>NUCLEOTIDE SEQUENCE [LARGE SCALE GENOMIC DNA]</scope>
    <source>
        <strain evidence="2 3">DSM 10105</strain>
    </source>
</reference>
<name>E6K269_PARDN</name>